<reference evidence="5" key="1">
    <citation type="submission" date="2017-02" db="UniProtKB">
        <authorList>
            <consortium name="WormBaseParasite"/>
        </authorList>
    </citation>
    <scope>IDENTIFICATION</scope>
</reference>
<dbReference type="WBParaSite" id="PTRK_0001174400.1">
    <property type="protein sequence ID" value="PTRK_0001174400.1"/>
    <property type="gene ID" value="PTRK_0001174400"/>
</dbReference>
<dbReference type="Pfam" id="PF02944">
    <property type="entry name" value="BESS"/>
    <property type="match status" value="1"/>
</dbReference>
<proteinExistence type="predicted"/>
<evidence type="ECO:0000256" key="1">
    <source>
        <dbReference type="PROSITE-ProRule" id="PRU00371"/>
    </source>
</evidence>
<dbReference type="InterPro" id="IPR006578">
    <property type="entry name" value="MADF-dom"/>
</dbReference>
<dbReference type="GO" id="GO:0005667">
    <property type="term" value="C:transcription regulator complex"/>
    <property type="evidence" value="ECO:0007669"/>
    <property type="project" value="TreeGrafter"/>
</dbReference>
<dbReference type="GO" id="GO:0006357">
    <property type="term" value="P:regulation of transcription by RNA polymerase II"/>
    <property type="evidence" value="ECO:0007669"/>
    <property type="project" value="TreeGrafter"/>
</dbReference>
<feature type="domain" description="MADF" evidence="2">
    <location>
        <begin position="10"/>
        <end position="101"/>
    </location>
</feature>
<dbReference type="AlphaFoldDB" id="A0A0N4ZTB5"/>
<protein>
    <submittedName>
        <fullName evidence="5">MADF domain-containing protein</fullName>
    </submittedName>
</protein>
<keyword evidence="4" id="KW-1185">Reference proteome</keyword>
<dbReference type="PROSITE" id="PS51031">
    <property type="entry name" value="BESS"/>
    <property type="match status" value="1"/>
</dbReference>
<dbReference type="InterPro" id="IPR039353">
    <property type="entry name" value="TF_Adf1"/>
</dbReference>
<evidence type="ECO:0000313" key="5">
    <source>
        <dbReference type="WBParaSite" id="PTRK_0001174400.1"/>
    </source>
</evidence>
<dbReference type="GO" id="GO:0003677">
    <property type="term" value="F:DNA binding"/>
    <property type="evidence" value="ECO:0007669"/>
    <property type="project" value="InterPro"/>
</dbReference>
<keyword evidence="1" id="KW-0539">Nucleus</keyword>
<evidence type="ECO:0000259" key="3">
    <source>
        <dbReference type="PROSITE" id="PS51031"/>
    </source>
</evidence>
<evidence type="ECO:0000259" key="2">
    <source>
        <dbReference type="PROSITE" id="PS51029"/>
    </source>
</evidence>
<feature type="domain" description="BESS" evidence="3">
    <location>
        <begin position="317"/>
        <end position="354"/>
    </location>
</feature>
<dbReference type="GO" id="GO:0005634">
    <property type="term" value="C:nucleus"/>
    <property type="evidence" value="ECO:0007669"/>
    <property type="project" value="UniProtKB-SubCell"/>
</dbReference>
<sequence>MPDEDSATVKLIETVKLNRCLYDSRDKKYRSSEYKFNLWKNILDEVKKADPNFKGDSRSLTSKWKQLRDKFGKERKKFKATQQISNWALYKYLEFLDPFMTERDDHKNETEEASYIRQRIKTDPKFYEKLINEVRKYSSLYDSNDPNYRHTSLRIGIWKNILESLNLPGDVSDIYKQWKKIRDRYVREKRKRKQMNSSSNEPSSWDLYCKLTWMDSFIEERYDNKVKKEQVPISDVIEENFLQNDFDNYNSSILESSTSSIITENRQTSSIETNRPRDEQYFEQQMTNTFNNSATHPETHSPADPPVNQIEIPQEMMDGDMAYALSVLIDIKSLNYQDKESAKVQILQLIKNPH</sequence>
<name>A0A0N4ZTB5_PARTI</name>
<dbReference type="PANTHER" id="PTHR12243">
    <property type="entry name" value="MADF DOMAIN TRANSCRIPTION FACTOR"/>
    <property type="match status" value="1"/>
</dbReference>
<dbReference type="InterPro" id="IPR004210">
    <property type="entry name" value="BESS_motif"/>
</dbReference>
<dbReference type="Proteomes" id="UP000038045">
    <property type="component" value="Unplaced"/>
</dbReference>
<accession>A0A0N4ZTB5</accession>
<feature type="domain" description="MADF" evidence="2">
    <location>
        <begin position="129"/>
        <end position="219"/>
    </location>
</feature>
<dbReference type="PROSITE" id="PS51029">
    <property type="entry name" value="MADF"/>
    <property type="match status" value="2"/>
</dbReference>
<dbReference type="SMART" id="SM00595">
    <property type="entry name" value="MADF"/>
    <property type="match status" value="2"/>
</dbReference>
<dbReference type="PANTHER" id="PTHR12243:SF67">
    <property type="entry name" value="COREPRESSOR OF PANGOLIN, ISOFORM A-RELATED"/>
    <property type="match status" value="1"/>
</dbReference>
<dbReference type="STRING" id="131310.A0A0N4ZTB5"/>
<dbReference type="Pfam" id="PF10545">
    <property type="entry name" value="MADF_DNA_bdg"/>
    <property type="match status" value="2"/>
</dbReference>
<evidence type="ECO:0000313" key="4">
    <source>
        <dbReference type="Proteomes" id="UP000038045"/>
    </source>
</evidence>
<comment type="subcellular location">
    <subcellularLocation>
        <location evidence="1">Nucleus</location>
    </subcellularLocation>
</comment>
<organism evidence="4 5">
    <name type="scientific">Parastrongyloides trichosuri</name>
    <name type="common">Possum-specific nematode worm</name>
    <dbReference type="NCBI Taxonomy" id="131310"/>
    <lineage>
        <taxon>Eukaryota</taxon>
        <taxon>Metazoa</taxon>
        <taxon>Ecdysozoa</taxon>
        <taxon>Nematoda</taxon>
        <taxon>Chromadorea</taxon>
        <taxon>Rhabditida</taxon>
        <taxon>Tylenchina</taxon>
        <taxon>Panagrolaimomorpha</taxon>
        <taxon>Strongyloidoidea</taxon>
        <taxon>Strongyloididae</taxon>
        <taxon>Parastrongyloides</taxon>
    </lineage>
</organism>